<sequence>MPGGSRPVIQPVILCGGAGTRLWPLSRPERPKPFLPLVGEGTLFEQALGRVADTSRFAAPLVVAGEAHADFIASQAHCHRLIVEPVARNTAPAIALAAQSVTPDTFLLVCPSDHHIADEAAFLAGVDKAATLAREGWLVCFGVEPDRPETGYGYIERGAAEGAGHRIARFVEKPDEAAARVYLASGDFAWNAGIFVFRAGDFLEELARHRPEMAGHVAAAMERGQQQGAGFYPDAEAFAAITAESIDYAVMENTARGAVVSAAMGWSDIGNWDALMAAQDEDAQGNVAAAKHDLVDCTNVMVRSDGPRVSVLGLDDVVVVVDGDEVLVTRRTSAQKVATLKGARGE</sequence>
<dbReference type="Gene3D" id="3.90.550.10">
    <property type="entry name" value="Spore Coat Polysaccharide Biosynthesis Protein SpsA, Chain A"/>
    <property type="match status" value="1"/>
</dbReference>
<dbReference type="PANTHER" id="PTHR46390">
    <property type="entry name" value="MANNOSE-1-PHOSPHATE GUANYLYLTRANSFERASE"/>
    <property type="match status" value="1"/>
</dbReference>
<organism evidence="3 4">
    <name type="scientific">Qipengyuania aurantiaca</name>
    <dbReference type="NCBI Taxonomy" id="2867233"/>
    <lineage>
        <taxon>Bacteria</taxon>
        <taxon>Pseudomonadati</taxon>
        <taxon>Pseudomonadota</taxon>
        <taxon>Alphaproteobacteria</taxon>
        <taxon>Sphingomonadales</taxon>
        <taxon>Erythrobacteraceae</taxon>
        <taxon>Qipengyuania</taxon>
    </lineage>
</organism>
<feature type="domain" description="Nucleotidyl transferase" evidence="1">
    <location>
        <begin position="11"/>
        <end position="284"/>
    </location>
</feature>
<dbReference type="Pfam" id="PF22640">
    <property type="entry name" value="ManC_GMP_beta-helix"/>
    <property type="match status" value="1"/>
</dbReference>
<dbReference type="Proteomes" id="UP000824281">
    <property type="component" value="Chromosome"/>
</dbReference>
<dbReference type="EMBL" id="CP081295">
    <property type="protein sequence ID" value="QZD88828.1"/>
    <property type="molecule type" value="Genomic_DNA"/>
</dbReference>
<dbReference type="CDD" id="cd02509">
    <property type="entry name" value="GDP-M1P_Guanylyltransferase"/>
    <property type="match status" value="1"/>
</dbReference>
<dbReference type="InterPro" id="IPR005835">
    <property type="entry name" value="NTP_transferase_dom"/>
</dbReference>
<keyword evidence="4" id="KW-1185">Reference proteome</keyword>
<accession>A0ABX8ZMB8</accession>
<dbReference type="SUPFAM" id="SSF53448">
    <property type="entry name" value="Nucleotide-diphospho-sugar transferases"/>
    <property type="match status" value="1"/>
</dbReference>
<reference evidence="3 4" key="1">
    <citation type="submission" date="2021-08" db="EMBL/GenBank/DDBJ databases">
        <title>Comparative Genomics Analysis of the Genus Qipengyuania Reveals Extensive Genetic Diversity and Metabolic Versatility, Including the Description of Fifteen Novel Species.</title>
        <authorList>
            <person name="Liu Y."/>
        </authorList>
    </citation>
    <scope>NUCLEOTIDE SEQUENCE [LARGE SCALE GENOMIC DNA]</scope>
    <source>
        <strain evidence="3 4">1NDH13</strain>
    </source>
</reference>
<proteinExistence type="predicted"/>
<evidence type="ECO:0000259" key="1">
    <source>
        <dbReference type="Pfam" id="PF00483"/>
    </source>
</evidence>
<keyword evidence="3" id="KW-0548">Nucleotidyltransferase</keyword>
<name>A0ABX8ZMB8_9SPHN</name>
<evidence type="ECO:0000259" key="2">
    <source>
        <dbReference type="Pfam" id="PF22640"/>
    </source>
</evidence>
<dbReference type="GO" id="GO:0016779">
    <property type="term" value="F:nucleotidyltransferase activity"/>
    <property type="evidence" value="ECO:0007669"/>
    <property type="project" value="UniProtKB-KW"/>
</dbReference>
<dbReference type="InterPro" id="IPR049577">
    <property type="entry name" value="GMPP_N"/>
</dbReference>
<dbReference type="PANTHER" id="PTHR46390:SF1">
    <property type="entry name" value="MANNOSE-1-PHOSPHATE GUANYLYLTRANSFERASE"/>
    <property type="match status" value="1"/>
</dbReference>
<feature type="domain" description="MannoseP isomerase/GMP-like beta-helix" evidence="2">
    <location>
        <begin position="294"/>
        <end position="337"/>
    </location>
</feature>
<evidence type="ECO:0000313" key="4">
    <source>
        <dbReference type="Proteomes" id="UP000824281"/>
    </source>
</evidence>
<dbReference type="RefSeq" id="WP_221424338.1">
    <property type="nucleotide sequence ID" value="NZ_CP081295.1"/>
</dbReference>
<dbReference type="InterPro" id="IPR029044">
    <property type="entry name" value="Nucleotide-diphossugar_trans"/>
</dbReference>
<protein>
    <submittedName>
        <fullName evidence="3">Mannose-1-phosphate guanylyltransferase</fullName>
    </submittedName>
</protein>
<dbReference type="InterPro" id="IPR051161">
    <property type="entry name" value="Mannose-6P_isomerase_type2"/>
</dbReference>
<evidence type="ECO:0000313" key="3">
    <source>
        <dbReference type="EMBL" id="QZD88828.1"/>
    </source>
</evidence>
<gene>
    <name evidence="3" type="ORF">K3148_08125</name>
</gene>
<dbReference type="InterPro" id="IPR054566">
    <property type="entry name" value="ManC/GMP-like_b-helix"/>
</dbReference>
<dbReference type="Pfam" id="PF00483">
    <property type="entry name" value="NTP_transferase"/>
    <property type="match status" value="1"/>
</dbReference>
<dbReference type="SUPFAM" id="SSF159283">
    <property type="entry name" value="Guanosine diphospho-D-mannose pyrophosphorylase/mannose-6-phosphate isomerase linker domain"/>
    <property type="match status" value="1"/>
</dbReference>
<keyword evidence="3" id="KW-0808">Transferase</keyword>